<sequence>MWPCGVTWGDDRAMCWLHVLCTEATQDARPCAWTPPPGAGTRECAHIRGSLSAEFFALSPCRCHREQSVSPSLPGQQCARHGGTLQLRRFTPCCGRVKVAVIHMAAFAF</sequence>
<comment type="caution">
    <text evidence="1">The sequence shown here is derived from an EMBL/GenBank/DDBJ whole genome shotgun (WGS) entry which is preliminary data.</text>
</comment>
<dbReference type="AlphaFoldDB" id="A0AAV7RAG7"/>
<proteinExistence type="predicted"/>
<accession>A0AAV7RAG7</accession>
<evidence type="ECO:0000313" key="2">
    <source>
        <dbReference type="Proteomes" id="UP001066276"/>
    </source>
</evidence>
<gene>
    <name evidence="1" type="ORF">NDU88_000678</name>
</gene>
<evidence type="ECO:0000313" key="1">
    <source>
        <dbReference type="EMBL" id="KAJ1147823.1"/>
    </source>
</evidence>
<dbReference type="Proteomes" id="UP001066276">
    <property type="component" value="Chromosome 5"/>
</dbReference>
<dbReference type="EMBL" id="JANPWB010000009">
    <property type="protein sequence ID" value="KAJ1147823.1"/>
    <property type="molecule type" value="Genomic_DNA"/>
</dbReference>
<name>A0AAV7RAG7_PLEWA</name>
<organism evidence="1 2">
    <name type="scientific">Pleurodeles waltl</name>
    <name type="common">Iberian ribbed newt</name>
    <dbReference type="NCBI Taxonomy" id="8319"/>
    <lineage>
        <taxon>Eukaryota</taxon>
        <taxon>Metazoa</taxon>
        <taxon>Chordata</taxon>
        <taxon>Craniata</taxon>
        <taxon>Vertebrata</taxon>
        <taxon>Euteleostomi</taxon>
        <taxon>Amphibia</taxon>
        <taxon>Batrachia</taxon>
        <taxon>Caudata</taxon>
        <taxon>Salamandroidea</taxon>
        <taxon>Salamandridae</taxon>
        <taxon>Pleurodelinae</taxon>
        <taxon>Pleurodeles</taxon>
    </lineage>
</organism>
<protein>
    <submittedName>
        <fullName evidence="1">Uncharacterized protein</fullName>
    </submittedName>
</protein>
<reference evidence="1" key="1">
    <citation type="journal article" date="2022" name="bioRxiv">
        <title>Sequencing and chromosome-scale assembly of the giantPleurodeles waltlgenome.</title>
        <authorList>
            <person name="Brown T."/>
            <person name="Elewa A."/>
            <person name="Iarovenko S."/>
            <person name="Subramanian E."/>
            <person name="Araus A.J."/>
            <person name="Petzold A."/>
            <person name="Susuki M."/>
            <person name="Suzuki K.-i.T."/>
            <person name="Hayashi T."/>
            <person name="Toyoda A."/>
            <person name="Oliveira C."/>
            <person name="Osipova E."/>
            <person name="Leigh N.D."/>
            <person name="Simon A."/>
            <person name="Yun M.H."/>
        </authorList>
    </citation>
    <scope>NUCLEOTIDE SEQUENCE</scope>
    <source>
        <strain evidence="1">20211129_DDA</strain>
        <tissue evidence="1">Liver</tissue>
    </source>
</reference>
<keyword evidence="2" id="KW-1185">Reference proteome</keyword>